<protein>
    <submittedName>
        <fullName evidence="2">Uncharacterized protein</fullName>
    </submittedName>
</protein>
<comment type="caution">
    <text evidence="2">The sequence shown here is derived from an EMBL/GenBank/DDBJ whole genome shotgun (WGS) entry which is preliminary data.</text>
</comment>
<evidence type="ECO:0000313" key="2">
    <source>
        <dbReference type="EMBL" id="KAH3789389.1"/>
    </source>
</evidence>
<gene>
    <name evidence="2" type="ORF">DPMN_167567</name>
</gene>
<proteinExistence type="predicted"/>
<reference evidence="2" key="1">
    <citation type="journal article" date="2019" name="bioRxiv">
        <title>The Genome of the Zebra Mussel, Dreissena polymorpha: A Resource for Invasive Species Research.</title>
        <authorList>
            <person name="McCartney M.A."/>
            <person name="Auch B."/>
            <person name="Kono T."/>
            <person name="Mallez S."/>
            <person name="Zhang Y."/>
            <person name="Obille A."/>
            <person name="Becker A."/>
            <person name="Abrahante J.E."/>
            <person name="Garbe J."/>
            <person name="Badalamenti J.P."/>
            <person name="Herman A."/>
            <person name="Mangelson H."/>
            <person name="Liachko I."/>
            <person name="Sullivan S."/>
            <person name="Sone E.D."/>
            <person name="Koren S."/>
            <person name="Silverstein K.A.T."/>
            <person name="Beckman K.B."/>
            <person name="Gohl D.M."/>
        </authorList>
    </citation>
    <scope>NUCLEOTIDE SEQUENCE</scope>
    <source>
        <strain evidence="2">Duluth1</strain>
        <tissue evidence="2">Whole animal</tissue>
    </source>
</reference>
<name>A0A9D4F146_DREPO</name>
<dbReference type="EMBL" id="JAIWYP010000008">
    <property type="protein sequence ID" value="KAH3789389.1"/>
    <property type="molecule type" value="Genomic_DNA"/>
</dbReference>
<reference evidence="2" key="2">
    <citation type="submission" date="2020-11" db="EMBL/GenBank/DDBJ databases">
        <authorList>
            <person name="McCartney M.A."/>
            <person name="Auch B."/>
            <person name="Kono T."/>
            <person name="Mallez S."/>
            <person name="Becker A."/>
            <person name="Gohl D.M."/>
            <person name="Silverstein K.A.T."/>
            <person name="Koren S."/>
            <person name="Bechman K.B."/>
            <person name="Herman A."/>
            <person name="Abrahante J.E."/>
            <person name="Garbe J."/>
        </authorList>
    </citation>
    <scope>NUCLEOTIDE SEQUENCE</scope>
    <source>
        <strain evidence="2">Duluth1</strain>
        <tissue evidence="2">Whole animal</tissue>
    </source>
</reference>
<evidence type="ECO:0000256" key="1">
    <source>
        <dbReference type="SAM" id="MobiDB-lite"/>
    </source>
</evidence>
<dbReference type="Proteomes" id="UP000828390">
    <property type="component" value="Unassembled WGS sequence"/>
</dbReference>
<sequence length="153" mass="17992">MSVYKELSASPTQSKDQRVRPKHECNTCWSTRAPIGDRQTTKAGWTRHKSRLSVQDCYQWHARGRSTSRPSEAKLYYMEYVKEWISRPMDELLSEEHSRPDLRMISVSSSLIAPPRKAKHRFTDILEVIERLENEAFIICVDLYLVFDPEPDY</sequence>
<feature type="region of interest" description="Disordered" evidence="1">
    <location>
        <begin position="1"/>
        <end position="21"/>
    </location>
</feature>
<evidence type="ECO:0000313" key="3">
    <source>
        <dbReference type="Proteomes" id="UP000828390"/>
    </source>
</evidence>
<dbReference type="AlphaFoldDB" id="A0A9D4F146"/>
<keyword evidence="3" id="KW-1185">Reference proteome</keyword>
<accession>A0A9D4F146</accession>
<organism evidence="2 3">
    <name type="scientific">Dreissena polymorpha</name>
    <name type="common">Zebra mussel</name>
    <name type="synonym">Mytilus polymorpha</name>
    <dbReference type="NCBI Taxonomy" id="45954"/>
    <lineage>
        <taxon>Eukaryota</taxon>
        <taxon>Metazoa</taxon>
        <taxon>Spiralia</taxon>
        <taxon>Lophotrochozoa</taxon>
        <taxon>Mollusca</taxon>
        <taxon>Bivalvia</taxon>
        <taxon>Autobranchia</taxon>
        <taxon>Heteroconchia</taxon>
        <taxon>Euheterodonta</taxon>
        <taxon>Imparidentia</taxon>
        <taxon>Neoheterodontei</taxon>
        <taxon>Myida</taxon>
        <taxon>Dreissenoidea</taxon>
        <taxon>Dreissenidae</taxon>
        <taxon>Dreissena</taxon>
    </lineage>
</organism>